<evidence type="ECO:0000256" key="6">
    <source>
        <dbReference type="ARBA" id="ARBA00022840"/>
    </source>
</evidence>
<dbReference type="SMART" id="SM00133">
    <property type="entry name" value="S_TK_X"/>
    <property type="match status" value="1"/>
</dbReference>
<dbReference type="InterPro" id="IPR000719">
    <property type="entry name" value="Prot_kinase_dom"/>
</dbReference>
<dbReference type="CDD" id="cd05580">
    <property type="entry name" value="STKc_PKA_like"/>
    <property type="match status" value="1"/>
</dbReference>
<keyword evidence="14" id="KW-1185">Reference proteome</keyword>
<evidence type="ECO:0000313" key="13">
    <source>
        <dbReference type="EMBL" id="KXN71110.1"/>
    </source>
</evidence>
<reference evidence="13 14" key="1">
    <citation type="journal article" date="2015" name="Genome Biol. Evol.">
        <title>Phylogenomic analyses indicate that early fungi evolved digesting cell walls of algal ancestors of land plants.</title>
        <authorList>
            <person name="Chang Y."/>
            <person name="Wang S."/>
            <person name="Sekimoto S."/>
            <person name="Aerts A.L."/>
            <person name="Choi C."/>
            <person name="Clum A."/>
            <person name="LaButti K.M."/>
            <person name="Lindquist E.A."/>
            <person name="Yee Ngan C."/>
            <person name="Ohm R.A."/>
            <person name="Salamov A.A."/>
            <person name="Grigoriev I.V."/>
            <person name="Spatafora J.W."/>
            <person name="Berbee M.L."/>
        </authorList>
    </citation>
    <scope>NUCLEOTIDE SEQUENCE [LARGE SCALE GENOMIC DNA]</scope>
    <source>
        <strain evidence="13 14">NRRL 28638</strain>
    </source>
</reference>
<feature type="binding site" evidence="9">
    <location>
        <position position="61"/>
    </location>
    <ligand>
        <name>ATP</name>
        <dbReference type="ChEBI" id="CHEBI:30616"/>
    </ligand>
</feature>
<comment type="similarity">
    <text evidence="10">Belongs to the protein kinase superfamily.</text>
</comment>
<dbReference type="PROSITE" id="PS00108">
    <property type="entry name" value="PROTEIN_KINASE_ST"/>
    <property type="match status" value="1"/>
</dbReference>
<comment type="catalytic activity">
    <reaction evidence="8">
        <text>L-seryl-[protein] + ATP = O-phospho-L-seryl-[protein] + ADP + H(+)</text>
        <dbReference type="Rhea" id="RHEA:17989"/>
        <dbReference type="Rhea" id="RHEA-COMP:9863"/>
        <dbReference type="Rhea" id="RHEA-COMP:11604"/>
        <dbReference type="ChEBI" id="CHEBI:15378"/>
        <dbReference type="ChEBI" id="CHEBI:29999"/>
        <dbReference type="ChEBI" id="CHEBI:30616"/>
        <dbReference type="ChEBI" id="CHEBI:83421"/>
        <dbReference type="ChEBI" id="CHEBI:456216"/>
        <dbReference type="EC" id="2.7.11.11"/>
    </reaction>
</comment>
<dbReference type="OrthoDB" id="63267at2759"/>
<proteinExistence type="inferred from homology"/>
<dbReference type="Pfam" id="PF00069">
    <property type="entry name" value="Pkinase"/>
    <property type="match status" value="1"/>
</dbReference>
<dbReference type="Gene3D" id="1.10.510.10">
    <property type="entry name" value="Transferase(Phosphotransferase) domain 1"/>
    <property type="match status" value="1"/>
</dbReference>
<dbReference type="GO" id="GO:0005524">
    <property type="term" value="F:ATP binding"/>
    <property type="evidence" value="ECO:0007669"/>
    <property type="project" value="UniProtKB-UniRule"/>
</dbReference>
<gene>
    <name evidence="13" type="ORF">CONCODRAFT_78504</name>
</gene>
<dbReference type="EC" id="2.7.11.11" evidence="1"/>
<dbReference type="SMART" id="SM00220">
    <property type="entry name" value="S_TKc"/>
    <property type="match status" value="1"/>
</dbReference>
<dbReference type="EMBL" id="KQ964483">
    <property type="protein sequence ID" value="KXN71110.1"/>
    <property type="molecule type" value="Genomic_DNA"/>
</dbReference>
<dbReference type="InterPro" id="IPR000961">
    <property type="entry name" value="AGC-kinase_C"/>
</dbReference>
<feature type="domain" description="AGC-kinase C-terminal" evidence="12">
    <location>
        <begin position="287"/>
        <end position="342"/>
    </location>
</feature>
<dbReference type="GO" id="GO:0005952">
    <property type="term" value="C:cAMP-dependent protein kinase complex"/>
    <property type="evidence" value="ECO:0007669"/>
    <property type="project" value="TreeGrafter"/>
</dbReference>
<evidence type="ECO:0000256" key="2">
    <source>
        <dbReference type="ARBA" id="ARBA00022527"/>
    </source>
</evidence>
<keyword evidence="6 9" id="KW-0067">ATP-binding</keyword>
<dbReference type="InterPro" id="IPR017441">
    <property type="entry name" value="Protein_kinase_ATP_BS"/>
</dbReference>
<dbReference type="Proteomes" id="UP000070444">
    <property type="component" value="Unassembled WGS sequence"/>
</dbReference>
<dbReference type="SUPFAM" id="SSF56112">
    <property type="entry name" value="Protein kinase-like (PK-like)"/>
    <property type="match status" value="1"/>
</dbReference>
<dbReference type="PROSITE" id="PS00107">
    <property type="entry name" value="PROTEIN_KINASE_ATP"/>
    <property type="match status" value="1"/>
</dbReference>
<dbReference type="Gene3D" id="3.30.200.20">
    <property type="entry name" value="Phosphorylase Kinase, domain 1"/>
    <property type="match status" value="1"/>
</dbReference>
<dbReference type="InterPro" id="IPR011009">
    <property type="entry name" value="Kinase-like_dom_sf"/>
</dbReference>
<dbReference type="PANTHER" id="PTHR24353">
    <property type="entry name" value="CYCLIC NUCLEOTIDE-DEPENDENT PROTEIN KINASE"/>
    <property type="match status" value="1"/>
</dbReference>
<dbReference type="OMA" id="CFDDYPE"/>
<evidence type="ECO:0000256" key="3">
    <source>
        <dbReference type="ARBA" id="ARBA00022679"/>
    </source>
</evidence>
<dbReference type="STRING" id="796925.A0A137P7Y3"/>
<dbReference type="GO" id="GO:0004691">
    <property type="term" value="F:cAMP-dependent protein kinase activity"/>
    <property type="evidence" value="ECO:0007669"/>
    <property type="project" value="UniProtKB-EC"/>
</dbReference>
<evidence type="ECO:0000256" key="9">
    <source>
        <dbReference type="PROSITE-ProRule" id="PRU10141"/>
    </source>
</evidence>
<evidence type="ECO:0000256" key="4">
    <source>
        <dbReference type="ARBA" id="ARBA00022741"/>
    </source>
</evidence>
<evidence type="ECO:0000259" key="11">
    <source>
        <dbReference type="PROSITE" id="PS50011"/>
    </source>
</evidence>
<organism evidence="13 14">
    <name type="scientific">Conidiobolus coronatus (strain ATCC 28846 / CBS 209.66 / NRRL 28638)</name>
    <name type="common">Delacroixia coronata</name>
    <dbReference type="NCBI Taxonomy" id="796925"/>
    <lineage>
        <taxon>Eukaryota</taxon>
        <taxon>Fungi</taxon>
        <taxon>Fungi incertae sedis</taxon>
        <taxon>Zoopagomycota</taxon>
        <taxon>Entomophthoromycotina</taxon>
        <taxon>Entomophthoromycetes</taxon>
        <taxon>Entomophthorales</taxon>
        <taxon>Ancylistaceae</taxon>
        <taxon>Conidiobolus</taxon>
    </lineage>
</organism>
<sequence length="342" mass="39301">MDVKSMLSSSNDSAYLSNENMVSKPSLNLEDFTLLQTLGTGTFGRVYLTRYRATDKYYAMKVLKKTEVVRLKQVEHINSEKQILSQVKHPFIVNLLCTFQDSINLFMLLEYVAGGELFSHLRKAGRFSNEWTCFYASEIVLALEYLHSMNIIYRDLKPENLLLDNMGHIKITDFGFAKKVQDRTWTLCGTPEYLAPEIIQSKGHGQAVDWWALGILIYEMLAGYPPFFDDNPFGIYEKILGAKVHYPSHIDPYAKDLIKRLLAPDRTKRLGNLKNGANDVKNHKWFRDINWALLLARTTPGPIIPSIRHSGDTGNFEQYKEPTAEEQMGDTSDPFRHLFQDF</sequence>
<accession>A0A137P7Y3</accession>
<keyword evidence="5 13" id="KW-0418">Kinase</keyword>
<dbReference type="GO" id="GO:0005829">
    <property type="term" value="C:cytosol"/>
    <property type="evidence" value="ECO:0007669"/>
    <property type="project" value="TreeGrafter"/>
</dbReference>
<dbReference type="PROSITE" id="PS50011">
    <property type="entry name" value="PROTEIN_KINASE_DOM"/>
    <property type="match status" value="1"/>
</dbReference>
<name>A0A137P7Y3_CONC2</name>
<evidence type="ECO:0000256" key="8">
    <source>
        <dbReference type="ARBA" id="ARBA00047454"/>
    </source>
</evidence>
<evidence type="ECO:0000256" key="7">
    <source>
        <dbReference type="ARBA" id="ARBA00047292"/>
    </source>
</evidence>
<evidence type="ECO:0000256" key="5">
    <source>
        <dbReference type="ARBA" id="ARBA00022777"/>
    </source>
</evidence>
<feature type="domain" description="Protein kinase" evidence="11">
    <location>
        <begin position="32"/>
        <end position="286"/>
    </location>
</feature>
<dbReference type="AlphaFoldDB" id="A0A137P7Y3"/>
<evidence type="ECO:0000256" key="1">
    <source>
        <dbReference type="ARBA" id="ARBA00012444"/>
    </source>
</evidence>
<dbReference type="PANTHER" id="PTHR24353:SF37">
    <property type="entry name" value="CAMP-DEPENDENT PROTEIN KINASE CATALYTIC SUBUNIT PRKX"/>
    <property type="match status" value="1"/>
</dbReference>
<comment type="catalytic activity">
    <reaction evidence="7">
        <text>L-threonyl-[protein] + ATP = O-phospho-L-threonyl-[protein] + ADP + H(+)</text>
        <dbReference type="Rhea" id="RHEA:46608"/>
        <dbReference type="Rhea" id="RHEA-COMP:11060"/>
        <dbReference type="Rhea" id="RHEA-COMP:11605"/>
        <dbReference type="ChEBI" id="CHEBI:15378"/>
        <dbReference type="ChEBI" id="CHEBI:30013"/>
        <dbReference type="ChEBI" id="CHEBI:30616"/>
        <dbReference type="ChEBI" id="CHEBI:61977"/>
        <dbReference type="ChEBI" id="CHEBI:456216"/>
        <dbReference type="EC" id="2.7.11.11"/>
    </reaction>
</comment>
<evidence type="ECO:0000259" key="12">
    <source>
        <dbReference type="PROSITE" id="PS51285"/>
    </source>
</evidence>
<evidence type="ECO:0000313" key="14">
    <source>
        <dbReference type="Proteomes" id="UP000070444"/>
    </source>
</evidence>
<evidence type="ECO:0000256" key="10">
    <source>
        <dbReference type="RuleBase" id="RU000304"/>
    </source>
</evidence>
<protein>
    <recommendedName>
        <fullName evidence="1">cAMP-dependent protein kinase</fullName>
        <ecNumber evidence="1">2.7.11.11</ecNumber>
    </recommendedName>
</protein>
<dbReference type="PROSITE" id="PS51285">
    <property type="entry name" value="AGC_KINASE_CTER"/>
    <property type="match status" value="1"/>
</dbReference>
<keyword evidence="3" id="KW-0808">Transferase</keyword>
<dbReference type="FunFam" id="1.10.510.10:FF:000005">
    <property type="entry name" value="cAMP-dependent protein kinase catalytic subunit alpha"/>
    <property type="match status" value="1"/>
</dbReference>
<keyword evidence="2 10" id="KW-0723">Serine/threonine-protein kinase</keyword>
<keyword evidence="4 9" id="KW-0547">Nucleotide-binding</keyword>
<dbReference type="FunFam" id="3.30.200.20:FF:000005">
    <property type="entry name" value="cAMP-dependent protein kinase catalytic subunit"/>
    <property type="match status" value="1"/>
</dbReference>
<dbReference type="InterPro" id="IPR008271">
    <property type="entry name" value="Ser/Thr_kinase_AS"/>
</dbReference>